<dbReference type="InterPro" id="IPR001380">
    <property type="entry name" value="Ribosomal_eL13"/>
</dbReference>
<dbReference type="GO" id="GO:0003735">
    <property type="term" value="F:structural constituent of ribosome"/>
    <property type="evidence" value="ECO:0007669"/>
    <property type="project" value="InterPro"/>
</dbReference>
<keyword evidence="7" id="KW-1185">Reference proteome</keyword>
<accession>A0AAD9IFW0</accession>
<sequence length="208" mass="23378">MVRHNNVVPNQHFKKKWQFNVRTWFNQPARALRRRKARVAKAKSVFPRPTAGKLRPLVHCQTIKYNMKQRLGRGFTLEELKAAGIPKRFAKSIGIAVDYRRKNRSLESLQENTARLKAYKANLVLFPRKGGKPAAGEASEEELKAVVQHTGPIMPAVAATPELELVPAASLAGRGSAFKKLRRARINSRLNGLRKKKAAERAAAEKDQ</sequence>
<dbReference type="InterPro" id="IPR018256">
    <property type="entry name" value="Ribosomal_eL13_CS"/>
</dbReference>
<dbReference type="GO" id="GO:0022625">
    <property type="term" value="C:cytosolic large ribosomal subunit"/>
    <property type="evidence" value="ECO:0007669"/>
    <property type="project" value="TreeGrafter"/>
</dbReference>
<dbReference type="EMBL" id="JASFZW010000014">
    <property type="protein sequence ID" value="KAK2075532.1"/>
    <property type="molecule type" value="Genomic_DNA"/>
</dbReference>
<evidence type="ECO:0000256" key="1">
    <source>
        <dbReference type="ARBA" id="ARBA00005640"/>
    </source>
</evidence>
<dbReference type="PANTHER" id="PTHR11722:SF0">
    <property type="entry name" value="LARGE RIBOSOMAL SUBUNIT PROTEIN EL13"/>
    <property type="match status" value="1"/>
</dbReference>
<evidence type="ECO:0000256" key="2">
    <source>
        <dbReference type="ARBA" id="ARBA00022980"/>
    </source>
</evidence>
<keyword evidence="3 4" id="KW-0687">Ribonucleoprotein</keyword>
<feature type="compositionally biased region" description="Basic and acidic residues" evidence="5">
    <location>
        <begin position="199"/>
        <end position="208"/>
    </location>
</feature>
<organism evidence="6 7">
    <name type="scientific">Prototheca wickerhamii</name>
    <dbReference type="NCBI Taxonomy" id="3111"/>
    <lineage>
        <taxon>Eukaryota</taxon>
        <taxon>Viridiplantae</taxon>
        <taxon>Chlorophyta</taxon>
        <taxon>core chlorophytes</taxon>
        <taxon>Trebouxiophyceae</taxon>
        <taxon>Chlorellales</taxon>
        <taxon>Chlorellaceae</taxon>
        <taxon>Prototheca</taxon>
    </lineage>
</organism>
<proteinExistence type="inferred from homology"/>
<feature type="compositionally biased region" description="Basic residues" evidence="5">
    <location>
        <begin position="189"/>
        <end position="198"/>
    </location>
</feature>
<protein>
    <recommendedName>
        <fullName evidence="4">60S ribosomal protein L13</fullName>
    </recommendedName>
</protein>
<dbReference type="GO" id="GO:0003723">
    <property type="term" value="F:RNA binding"/>
    <property type="evidence" value="ECO:0007669"/>
    <property type="project" value="TreeGrafter"/>
</dbReference>
<evidence type="ECO:0000256" key="3">
    <source>
        <dbReference type="ARBA" id="ARBA00023274"/>
    </source>
</evidence>
<comment type="caution">
    <text evidence="6">The sequence shown here is derived from an EMBL/GenBank/DDBJ whole genome shotgun (WGS) entry which is preliminary data.</text>
</comment>
<dbReference type="Gene3D" id="1.20.5.110">
    <property type="match status" value="1"/>
</dbReference>
<reference evidence="6" key="1">
    <citation type="submission" date="2021-01" db="EMBL/GenBank/DDBJ databases">
        <authorList>
            <person name="Eckstrom K.M.E."/>
        </authorList>
    </citation>
    <scope>NUCLEOTIDE SEQUENCE</scope>
    <source>
        <strain evidence="6">UVCC 0001</strain>
    </source>
</reference>
<evidence type="ECO:0000256" key="4">
    <source>
        <dbReference type="RuleBase" id="RU000572"/>
    </source>
</evidence>
<keyword evidence="2 4" id="KW-0689">Ribosomal protein</keyword>
<feature type="region of interest" description="Disordered" evidence="5">
    <location>
        <begin position="189"/>
        <end position="208"/>
    </location>
</feature>
<evidence type="ECO:0000313" key="6">
    <source>
        <dbReference type="EMBL" id="KAK2075532.1"/>
    </source>
</evidence>
<dbReference type="Pfam" id="PF01294">
    <property type="entry name" value="Ribosomal_L13e"/>
    <property type="match status" value="1"/>
</dbReference>
<dbReference type="GO" id="GO:0006412">
    <property type="term" value="P:translation"/>
    <property type="evidence" value="ECO:0007669"/>
    <property type="project" value="InterPro"/>
</dbReference>
<evidence type="ECO:0000256" key="5">
    <source>
        <dbReference type="SAM" id="MobiDB-lite"/>
    </source>
</evidence>
<gene>
    <name evidence="6" type="ORF">QBZ16_001640</name>
</gene>
<name>A0AAD9IFW0_PROWI</name>
<dbReference type="PROSITE" id="PS01104">
    <property type="entry name" value="RIBOSOMAL_L13E"/>
    <property type="match status" value="1"/>
</dbReference>
<dbReference type="HAMAP" id="MF_00499">
    <property type="entry name" value="Ribosomal_eL13"/>
    <property type="match status" value="1"/>
</dbReference>
<dbReference type="PANTHER" id="PTHR11722">
    <property type="entry name" value="60S RIBOSOMAL PROTEIN L13"/>
    <property type="match status" value="1"/>
</dbReference>
<comment type="similarity">
    <text evidence="1 4">Belongs to the eukaryotic ribosomal protein eL13 family.</text>
</comment>
<evidence type="ECO:0000313" key="7">
    <source>
        <dbReference type="Proteomes" id="UP001255856"/>
    </source>
</evidence>
<dbReference type="AlphaFoldDB" id="A0AAD9IFW0"/>
<dbReference type="Proteomes" id="UP001255856">
    <property type="component" value="Unassembled WGS sequence"/>
</dbReference>